<sequence length="92" mass="10646">MVPQSWGERFQHRPLQSLMKLHHTLSVTNCTALPTIRFRLPAHNSCPIRNPPQSTSYQRTDYNGLQGKGFMETDDAYGFLYLVSSCWYCCVF</sequence>
<proteinExistence type="predicted"/>
<gene>
    <name evidence="1" type="ORF">BDP27DRAFT_1327580</name>
</gene>
<protein>
    <submittedName>
        <fullName evidence="1">Uncharacterized protein</fullName>
    </submittedName>
</protein>
<organism evidence="1 2">
    <name type="scientific">Rhodocollybia butyracea</name>
    <dbReference type="NCBI Taxonomy" id="206335"/>
    <lineage>
        <taxon>Eukaryota</taxon>
        <taxon>Fungi</taxon>
        <taxon>Dikarya</taxon>
        <taxon>Basidiomycota</taxon>
        <taxon>Agaricomycotina</taxon>
        <taxon>Agaricomycetes</taxon>
        <taxon>Agaricomycetidae</taxon>
        <taxon>Agaricales</taxon>
        <taxon>Marasmiineae</taxon>
        <taxon>Omphalotaceae</taxon>
        <taxon>Rhodocollybia</taxon>
    </lineage>
</organism>
<reference evidence="1" key="1">
    <citation type="submission" date="2020-11" db="EMBL/GenBank/DDBJ databases">
        <authorList>
            <consortium name="DOE Joint Genome Institute"/>
            <person name="Ahrendt S."/>
            <person name="Riley R."/>
            <person name="Andreopoulos W."/>
            <person name="Labutti K."/>
            <person name="Pangilinan J."/>
            <person name="Ruiz-Duenas F.J."/>
            <person name="Barrasa J.M."/>
            <person name="Sanchez-Garcia M."/>
            <person name="Camarero S."/>
            <person name="Miyauchi S."/>
            <person name="Serrano A."/>
            <person name="Linde D."/>
            <person name="Babiker R."/>
            <person name="Drula E."/>
            <person name="Ayuso-Fernandez I."/>
            <person name="Pacheco R."/>
            <person name="Padilla G."/>
            <person name="Ferreira P."/>
            <person name="Barriuso J."/>
            <person name="Kellner H."/>
            <person name="Castanera R."/>
            <person name="Alfaro M."/>
            <person name="Ramirez L."/>
            <person name="Pisabarro A.G."/>
            <person name="Kuo A."/>
            <person name="Tritt A."/>
            <person name="Lipzen A."/>
            <person name="He G."/>
            <person name="Yan M."/>
            <person name="Ng V."/>
            <person name="Cullen D."/>
            <person name="Martin F."/>
            <person name="Rosso M.-N."/>
            <person name="Henrissat B."/>
            <person name="Hibbett D."/>
            <person name="Martinez A.T."/>
            <person name="Grigoriev I.V."/>
        </authorList>
    </citation>
    <scope>NUCLEOTIDE SEQUENCE</scope>
    <source>
        <strain evidence="1">AH 40177</strain>
    </source>
</reference>
<comment type="caution">
    <text evidence="1">The sequence shown here is derived from an EMBL/GenBank/DDBJ whole genome shotgun (WGS) entry which is preliminary data.</text>
</comment>
<name>A0A9P5U6Y4_9AGAR</name>
<keyword evidence="2" id="KW-1185">Reference proteome</keyword>
<dbReference type="EMBL" id="JADNRY010000063">
    <property type="protein sequence ID" value="KAF9068239.1"/>
    <property type="molecule type" value="Genomic_DNA"/>
</dbReference>
<accession>A0A9P5U6Y4</accession>
<dbReference type="AlphaFoldDB" id="A0A9P5U6Y4"/>
<evidence type="ECO:0000313" key="1">
    <source>
        <dbReference type="EMBL" id="KAF9068239.1"/>
    </source>
</evidence>
<dbReference type="Proteomes" id="UP000772434">
    <property type="component" value="Unassembled WGS sequence"/>
</dbReference>
<evidence type="ECO:0000313" key="2">
    <source>
        <dbReference type="Proteomes" id="UP000772434"/>
    </source>
</evidence>
<feature type="non-terminal residue" evidence="1">
    <location>
        <position position="1"/>
    </location>
</feature>